<name>A0ACD0NTG7_9BASI</name>
<organism evidence="1 2">
    <name type="scientific">Violaceomyces palustris</name>
    <dbReference type="NCBI Taxonomy" id="1673888"/>
    <lineage>
        <taxon>Eukaryota</taxon>
        <taxon>Fungi</taxon>
        <taxon>Dikarya</taxon>
        <taxon>Basidiomycota</taxon>
        <taxon>Ustilaginomycotina</taxon>
        <taxon>Ustilaginomycetes</taxon>
        <taxon>Violaceomycetales</taxon>
        <taxon>Violaceomycetaceae</taxon>
        <taxon>Violaceomyces</taxon>
    </lineage>
</organism>
<accession>A0ACD0NTG7</accession>
<dbReference type="Proteomes" id="UP000245626">
    <property type="component" value="Unassembled WGS sequence"/>
</dbReference>
<gene>
    <name evidence="1" type="ORF">IE53DRAFT_318239</name>
</gene>
<proteinExistence type="predicted"/>
<keyword evidence="1" id="KW-0378">Hydrolase</keyword>
<evidence type="ECO:0000313" key="2">
    <source>
        <dbReference type="Proteomes" id="UP000245626"/>
    </source>
</evidence>
<dbReference type="EMBL" id="KZ820098">
    <property type="protein sequence ID" value="PWN49091.1"/>
    <property type="molecule type" value="Genomic_DNA"/>
</dbReference>
<evidence type="ECO:0000313" key="1">
    <source>
        <dbReference type="EMBL" id="PWN49091.1"/>
    </source>
</evidence>
<keyword evidence="2" id="KW-1185">Reference proteome</keyword>
<sequence length="432" mass="48277">MQGEGGSSQNFQRASCPSIDVKRSLVLPGGLCHPHVHLDKGFLLERFPPEDGSFQEALTKTNQAKAAFTLEDLLQRGRRLITTSISHGVTSMRAHVEVDPTVNLVCLEAGLRLQEEFKTRCRINLSVFAQEAIFHSEDKRKEEATIKLLREAVKQGGVSCLGSAPYVEKGGMEEERRNIDLIFEMASQAGLDVDFHLDYDLDPSKETNIFYVLEKARAMSWRVRGGARRRRVTLGHCTKLSIFSQQDLDRLEEELSRKKRRSDETRIGGETISFVSLPNSDIYMQGRSEPYPTRNRATLPGLDLKERGIKVSVGINNISNLFQPQGDSDPLALLPLLVGLWQSTRPAHLESLLDMVTLSSLHSAGFDPADPPVECTDMKRFATRPDSYRNATILDACYDLASAVLSPTYGRITIFQGSIVSTRKVQSWLILE</sequence>
<reference evidence="1 2" key="1">
    <citation type="journal article" date="2018" name="Mol. Biol. Evol.">
        <title>Broad Genomic Sampling Reveals a Smut Pathogenic Ancestry of the Fungal Clade Ustilaginomycotina.</title>
        <authorList>
            <person name="Kijpornyongpan T."/>
            <person name="Mondo S.J."/>
            <person name="Barry K."/>
            <person name="Sandor L."/>
            <person name="Lee J."/>
            <person name="Lipzen A."/>
            <person name="Pangilinan J."/>
            <person name="LaButti K."/>
            <person name="Hainaut M."/>
            <person name="Henrissat B."/>
            <person name="Grigoriev I.V."/>
            <person name="Spatafora J.W."/>
            <person name="Aime M.C."/>
        </authorList>
    </citation>
    <scope>NUCLEOTIDE SEQUENCE [LARGE SCALE GENOMIC DNA]</scope>
    <source>
        <strain evidence="1 2">SA 807</strain>
    </source>
</reference>
<protein>
    <submittedName>
        <fullName evidence="1">Metallo-dependent hydrolase</fullName>
    </submittedName>
</protein>